<keyword evidence="1 4" id="KW-0378">Hydrolase</keyword>
<dbReference type="SUPFAM" id="SSF49879">
    <property type="entry name" value="SMAD/FHA domain"/>
    <property type="match status" value="1"/>
</dbReference>
<dbReference type="InterPro" id="IPR000253">
    <property type="entry name" value="FHA_dom"/>
</dbReference>
<feature type="domain" description="FHA" evidence="2">
    <location>
        <begin position="23"/>
        <end position="73"/>
    </location>
</feature>
<dbReference type="InterPro" id="IPR003018">
    <property type="entry name" value="GAF"/>
</dbReference>
<proteinExistence type="predicted"/>
<dbReference type="InterPro" id="IPR052016">
    <property type="entry name" value="Bact_Sigma-Reg"/>
</dbReference>
<protein>
    <submittedName>
        <fullName evidence="4">Phosphoserine phosphatase RsbU</fullName>
        <ecNumber evidence="4">3.1.3.3</ecNumber>
    </submittedName>
</protein>
<dbReference type="CDD" id="cd00060">
    <property type="entry name" value="FHA"/>
    <property type="match status" value="1"/>
</dbReference>
<dbReference type="OrthoDB" id="247273at2"/>
<dbReference type="Pfam" id="PF00498">
    <property type="entry name" value="FHA"/>
    <property type="match status" value="1"/>
</dbReference>
<name>A0A517PJ99_9PLAN</name>
<dbReference type="Gene3D" id="3.60.40.10">
    <property type="entry name" value="PPM-type phosphatase domain"/>
    <property type="match status" value="1"/>
</dbReference>
<dbReference type="PANTHER" id="PTHR43156">
    <property type="entry name" value="STAGE II SPORULATION PROTEIN E-RELATED"/>
    <property type="match status" value="1"/>
</dbReference>
<dbReference type="RefSeq" id="WP_145181236.1">
    <property type="nucleotide sequence ID" value="NZ_CP036266.1"/>
</dbReference>
<sequence length="565" mass="62270">MSASLFLQNNGSSSRLEITGEQMTLGRHPDCDICLKSNTVSRYHARISVLDEERFELEDLGSGNGTFVNNQPVNDPVLLHSGDQISIGPFLLEFSSDAEYEAEQHEGLLTAYGLIPSLKNVSVKPPAVDKSTILRSSGSNDDFDQYQIKPEIKLKAILEISRTIATASDLDMMAERVLEGLFHIFPAADRGCILLHDRSNQRFLPKAVRHRRDDDQEALQLSRTVLKTVIDNKTGVLSADAANDERFEKSESVSTLTIRSILCAPMLGLDGSVIGIINLDTQLAGQMFSNDDLELLMVIASQTALSYESARLMISHVEKQRYDNEMEIAARVQKGLLPAKIPEVPGYEFFVSYEAARAVGGDYYDLIQTEDDLVWFALGDVAGKGVPASLVMSRVCSAVRSTVEFVPDVADAVHRVNHHIDEAAHDGRFITFILGQIRLSRDLVTFVNAGHLEPLLLQADGTLRELSADQPSIPLGVMDDYEYEALTHVLQPGEQLILYTDGVTEAMNEDRELFGIERLKSAILESAASPAERGPQILQAVKQFVGQHEQYDDLTLVIIGKSAAQ</sequence>
<accession>A0A517PJ99</accession>
<dbReference type="InterPro" id="IPR036457">
    <property type="entry name" value="PPM-type-like_dom_sf"/>
</dbReference>
<dbReference type="GO" id="GO:0016791">
    <property type="term" value="F:phosphatase activity"/>
    <property type="evidence" value="ECO:0007669"/>
    <property type="project" value="TreeGrafter"/>
</dbReference>
<dbReference type="PROSITE" id="PS50006">
    <property type="entry name" value="FHA_DOMAIN"/>
    <property type="match status" value="1"/>
</dbReference>
<evidence type="ECO:0000259" key="2">
    <source>
        <dbReference type="PROSITE" id="PS50006"/>
    </source>
</evidence>
<dbReference type="Gene3D" id="3.30.450.40">
    <property type="match status" value="1"/>
</dbReference>
<evidence type="ECO:0000313" key="4">
    <source>
        <dbReference type="EMBL" id="QDT19391.1"/>
    </source>
</evidence>
<dbReference type="InterPro" id="IPR001932">
    <property type="entry name" value="PPM-type_phosphatase-like_dom"/>
</dbReference>
<organism evidence="4 5">
    <name type="scientific">Gimesia chilikensis</name>
    <dbReference type="NCBI Taxonomy" id="2605989"/>
    <lineage>
        <taxon>Bacteria</taxon>
        <taxon>Pseudomonadati</taxon>
        <taxon>Planctomycetota</taxon>
        <taxon>Planctomycetia</taxon>
        <taxon>Planctomycetales</taxon>
        <taxon>Planctomycetaceae</taxon>
        <taxon>Gimesia</taxon>
    </lineage>
</organism>
<dbReference type="InterPro" id="IPR008984">
    <property type="entry name" value="SMAD_FHA_dom_sf"/>
</dbReference>
<dbReference type="EC" id="3.1.3.3" evidence="4"/>
<reference evidence="4 5" key="1">
    <citation type="submission" date="2019-02" db="EMBL/GenBank/DDBJ databases">
        <title>Deep-cultivation of Planctomycetes and their phenomic and genomic characterization uncovers novel biology.</title>
        <authorList>
            <person name="Wiegand S."/>
            <person name="Jogler M."/>
            <person name="Boedeker C."/>
            <person name="Pinto D."/>
            <person name="Vollmers J."/>
            <person name="Rivas-Marin E."/>
            <person name="Kohn T."/>
            <person name="Peeters S.H."/>
            <person name="Heuer A."/>
            <person name="Rast P."/>
            <person name="Oberbeckmann S."/>
            <person name="Bunk B."/>
            <person name="Jeske O."/>
            <person name="Meyerdierks A."/>
            <person name="Storesund J.E."/>
            <person name="Kallscheuer N."/>
            <person name="Luecker S."/>
            <person name="Lage O.M."/>
            <person name="Pohl T."/>
            <person name="Merkel B.J."/>
            <person name="Hornburger P."/>
            <person name="Mueller R.-W."/>
            <person name="Bruemmer F."/>
            <person name="Labrenz M."/>
            <person name="Spormann A.M."/>
            <person name="Op den Camp H."/>
            <person name="Overmann J."/>
            <person name="Amann R."/>
            <person name="Jetten M.S.M."/>
            <person name="Mascher T."/>
            <person name="Medema M.H."/>
            <person name="Devos D.P."/>
            <person name="Kaster A.-K."/>
            <person name="Ovreas L."/>
            <person name="Rohde M."/>
            <person name="Galperin M.Y."/>
            <person name="Jogler C."/>
        </authorList>
    </citation>
    <scope>NUCLEOTIDE SEQUENCE [LARGE SCALE GENOMIC DNA]</scope>
    <source>
        <strain evidence="4 5">HG66A1</strain>
    </source>
</reference>
<dbReference type="SUPFAM" id="SSF55781">
    <property type="entry name" value="GAF domain-like"/>
    <property type="match status" value="1"/>
</dbReference>
<dbReference type="SUPFAM" id="SSF81606">
    <property type="entry name" value="PP2C-like"/>
    <property type="match status" value="1"/>
</dbReference>
<feature type="domain" description="PPM-type phosphatase" evidence="3">
    <location>
        <begin position="346"/>
        <end position="565"/>
    </location>
</feature>
<dbReference type="AlphaFoldDB" id="A0A517PJ99"/>
<dbReference type="Proteomes" id="UP000320421">
    <property type="component" value="Chromosome"/>
</dbReference>
<dbReference type="Pfam" id="PF01590">
    <property type="entry name" value="GAF"/>
    <property type="match status" value="1"/>
</dbReference>
<dbReference type="SMART" id="SM00240">
    <property type="entry name" value="FHA"/>
    <property type="match status" value="1"/>
</dbReference>
<keyword evidence="5" id="KW-1185">Reference proteome</keyword>
<dbReference type="PROSITE" id="PS51746">
    <property type="entry name" value="PPM_2"/>
    <property type="match status" value="1"/>
</dbReference>
<dbReference type="SMART" id="SM00331">
    <property type="entry name" value="PP2C_SIG"/>
    <property type="match status" value="1"/>
</dbReference>
<gene>
    <name evidence="4" type="primary">rsbU_3</name>
    <name evidence="4" type="ORF">HG66A1_11560</name>
</gene>
<evidence type="ECO:0000256" key="1">
    <source>
        <dbReference type="ARBA" id="ARBA00022801"/>
    </source>
</evidence>
<dbReference type="Gene3D" id="2.60.200.20">
    <property type="match status" value="1"/>
</dbReference>
<evidence type="ECO:0000259" key="3">
    <source>
        <dbReference type="PROSITE" id="PS51746"/>
    </source>
</evidence>
<dbReference type="EMBL" id="CP036266">
    <property type="protein sequence ID" value="QDT19391.1"/>
    <property type="molecule type" value="Genomic_DNA"/>
</dbReference>
<dbReference type="Pfam" id="PF07228">
    <property type="entry name" value="SpoIIE"/>
    <property type="match status" value="1"/>
</dbReference>
<evidence type="ECO:0000313" key="5">
    <source>
        <dbReference type="Proteomes" id="UP000320421"/>
    </source>
</evidence>
<dbReference type="SMART" id="SM00065">
    <property type="entry name" value="GAF"/>
    <property type="match status" value="1"/>
</dbReference>
<dbReference type="PANTHER" id="PTHR43156:SF2">
    <property type="entry name" value="STAGE II SPORULATION PROTEIN E"/>
    <property type="match status" value="1"/>
</dbReference>
<dbReference type="InterPro" id="IPR029016">
    <property type="entry name" value="GAF-like_dom_sf"/>
</dbReference>